<feature type="coiled-coil region" evidence="1">
    <location>
        <begin position="134"/>
        <end position="161"/>
    </location>
</feature>
<dbReference type="InterPro" id="IPR036879">
    <property type="entry name" value="TF_MADSbox_sf"/>
</dbReference>
<evidence type="ECO:0000259" key="2">
    <source>
        <dbReference type="PROSITE" id="PS51297"/>
    </source>
</evidence>
<comment type="caution">
    <text evidence="3">The sequence shown here is derived from an EMBL/GenBank/DDBJ whole genome shotgun (WGS) entry which is preliminary data.</text>
</comment>
<name>A0ABD1VS05_9LAMI</name>
<gene>
    <name evidence="3" type="ORF">Adt_01093</name>
</gene>
<dbReference type="PANTHER" id="PTHR48019">
    <property type="entry name" value="SERUM RESPONSE FACTOR HOMOLOG"/>
    <property type="match status" value="1"/>
</dbReference>
<evidence type="ECO:0000313" key="3">
    <source>
        <dbReference type="EMBL" id="KAL2540115.1"/>
    </source>
</evidence>
<reference evidence="4" key="1">
    <citation type="submission" date="2024-07" db="EMBL/GenBank/DDBJ databases">
        <title>Two chromosome-level genome assemblies of Korean endemic species Abeliophyllum distichum and Forsythia ovata (Oleaceae).</title>
        <authorList>
            <person name="Jang H."/>
        </authorList>
    </citation>
    <scope>NUCLEOTIDE SEQUENCE [LARGE SCALE GENOMIC DNA]</scope>
</reference>
<dbReference type="AlphaFoldDB" id="A0ABD1VS05"/>
<dbReference type="Proteomes" id="UP001604336">
    <property type="component" value="Unassembled WGS sequence"/>
</dbReference>
<protein>
    <submittedName>
        <fullName evidence="3">AGAMOUS-like 42</fullName>
    </submittedName>
</protein>
<sequence>MCRDEPRVNEVRTDQTRITFFPKLLRTRATSRVPENGERKDTNEANRKRIKQTGLIIFSQKGRLFQFSSSNIENTIEKYLEQAKKKETTTDVNTEVQQHVQYLKHETALMAKKIELLESSKRKILGQGLGTYSTEELEDIENQLEKSLKNIRARKTELYKEDIEKLKAKEKYLCKENTRLREKFGIKPRQTPEKEKEIASCGQSSVSVEVVTDLFIGLPPIQNGC</sequence>
<keyword evidence="4" id="KW-1185">Reference proteome</keyword>
<dbReference type="EMBL" id="JBFOLK010000001">
    <property type="protein sequence ID" value="KAL2540115.1"/>
    <property type="molecule type" value="Genomic_DNA"/>
</dbReference>
<accession>A0ABD1VS05</accession>
<dbReference type="Pfam" id="PF01486">
    <property type="entry name" value="K-box"/>
    <property type="match status" value="1"/>
</dbReference>
<keyword evidence="1" id="KW-0175">Coiled coil</keyword>
<dbReference type="PROSITE" id="PS51297">
    <property type="entry name" value="K_BOX"/>
    <property type="match status" value="1"/>
</dbReference>
<dbReference type="InterPro" id="IPR050142">
    <property type="entry name" value="MADS-box/MEF2_TF"/>
</dbReference>
<proteinExistence type="predicted"/>
<feature type="domain" description="K-box" evidence="2">
    <location>
        <begin position="100"/>
        <end position="190"/>
    </location>
</feature>
<organism evidence="3 4">
    <name type="scientific">Abeliophyllum distichum</name>
    <dbReference type="NCBI Taxonomy" id="126358"/>
    <lineage>
        <taxon>Eukaryota</taxon>
        <taxon>Viridiplantae</taxon>
        <taxon>Streptophyta</taxon>
        <taxon>Embryophyta</taxon>
        <taxon>Tracheophyta</taxon>
        <taxon>Spermatophyta</taxon>
        <taxon>Magnoliopsida</taxon>
        <taxon>eudicotyledons</taxon>
        <taxon>Gunneridae</taxon>
        <taxon>Pentapetalae</taxon>
        <taxon>asterids</taxon>
        <taxon>lamiids</taxon>
        <taxon>Lamiales</taxon>
        <taxon>Oleaceae</taxon>
        <taxon>Forsythieae</taxon>
        <taxon>Abeliophyllum</taxon>
    </lineage>
</organism>
<dbReference type="InterPro" id="IPR002487">
    <property type="entry name" value="TF_Kbox"/>
</dbReference>
<dbReference type="Gene3D" id="3.40.1810.10">
    <property type="entry name" value="Transcription factor, MADS-box"/>
    <property type="match status" value="1"/>
</dbReference>
<evidence type="ECO:0000313" key="4">
    <source>
        <dbReference type="Proteomes" id="UP001604336"/>
    </source>
</evidence>
<evidence type="ECO:0000256" key="1">
    <source>
        <dbReference type="SAM" id="Coils"/>
    </source>
</evidence>
<dbReference type="SUPFAM" id="SSF55455">
    <property type="entry name" value="SRF-like"/>
    <property type="match status" value="1"/>
</dbReference>